<gene>
    <name evidence="2" type="ORF">UPYG_G00301330</name>
</gene>
<comment type="caution">
    <text evidence="2">The sequence shown here is derived from an EMBL/GenBank/DDBJ whole genome shotgun (WGS) entry which is preliminary data.</text>
</comment>
<dbReference type="AlphaFoldDB" id="A0ABD0WMX6"/>
<sequence>MATRKHKVTGTKEFERLAAIAKLVLVLPMQMQMLTGSPHEQRYHGLTWDDKYQQGREELRTPPCHNRARSQEENGGIQWCRGCQIHSVEPGECTGSMLPQHRSLKEELPLEQARKQPCLWSSGSPDEPGLGDSAQNKLQRQCPQSSGTKSVQTQGASTSCHQKSWE</sequence>
<accession>A0ABD0WMX6</accession>
<evidence type="ECO:0000313" key="3">
    <source>
        <dbReference type="Proteomes" id="UP001557470"/>
    </source>
</evidence>
<protein>
    <submittedName>
        <fullName evidence="2">Uncharacterized protein</fullName>
    </submittedName>
</protein>
<dbReference type="Proteomes" id="UP001557470">
    <property type="component" value="Unassembled WGS sequence"/>
</dbReference>
<feature type="compositionally biased region" description="Polar residues" evidence="1">
    <location>
        <begin position="133"/>
        <end position="166"/>
    </location>
</feature>
<proteinExistence type="predicted"/>
<evidence type="ECO:0000256" key="1">
    <source>
        <dbReference type="SAM" id="MobiDB-lite"/>
    </source>
</evidence>
<feature type="region of interest" description="Disordered" evidence="1">
    <location>
        <begin position="114"/>
        <end position="166"/>
    </location>
</feature>
<name>A0ABD0WMX6_UMBPY</name>
<dbReference type="EMBL" id="JAGEUA010000009">
    <property type="protein sequence ID" value="KAL0966881.1"/>
    <property type="molecule type" value="Genomic_DNA"/>
</dbReference>
<evidence type="ECO:0000313" key="2">
    <source>
        <dbReference type="EMBL" id="KAL0966881.1"/>
    </source>
</evidence>
<organism evidence="2 3">
    <name type="scientific">Umbra pygmaea</name>
    <name type="common">Eastern mudminnow</name>
    <dbReference type="NCBI Taxonomy" id="75934"/>
    <lineage>
        <taxon>Eukaryota</taxon>
        <taxon>Metazoa</taxon>
        <taxon>Chordata</taxon>
        <taxon>Craniata</taxon>
        <taxon>Vertebrata</taxon>
        <taxon>Euteleostomi</taxon>
        <taxon>Actinopterygii</taxon>
        <taxon>Neopterygii</taxon>
        <taxon>Teleostei</taxon>
        <taxon>Protacanthopterygii</taxon>
        <taxon>Esociformes</taxon>
        <taxon>Umbridae</taxon>
        <taxon>Umbra</taxon>
    </lineage>
</organism>
<keyword evidence="3" id="KW-1185">Reference proteome</keyword>
<reference evidence="2 3" key="1">
    <citation type="submission" date="2024-06" db="EMBL/GenBank/DDBJ databases">
        <authorList>
            <person name="Pan Q."/>
            <person name="Wen M."/>
            <person name="Jouanno E."/>
            <person name="Zahm M."/>
            <person name="Klopp C."/>
            <person name="Cabau C."/>
            <person name="Louis A."/>
            <person name="Berthelot C."/>
            <person name="Parey E."/>
            <person name="Roest Crollius H."/>
            <person name="Montfort J."/>
            <person name="Robinson-Rechavi M."/>
            <person name="Bouchez O."/>
            <person name="Lampietro C."/>
            <person name="Lopez Roques C."/>
            <person name="Donnadieu C."/>
            <person name="Postlethwait J."/>
            <person name="Bobe J."/>
            <person name="Verreycken H."/>
            <person name="Guiguen Y."/>
        </authorList>
    </citation>
    <scope>NUCLEOTIDE SEQUENCE [LARGE SCALE GENOMIC DNA]</scope>
    <source>
        <strain evidence="2">Up_M1</strain>
        <tissue evidence="2">Testis</tissue>
    </source>
</reference>